<keyword evidence="4" id="KW-1185">Reference proteome</keyword>
<dbReference type="Proteomes" id="UP000027178">
    <property type="component" value="Unassembled WGS sequence"/>
</dbReference>
<name>A0A066YGD7_9ACTN</name>
<evidence type="ECO:0000313" key="4">
    <source>
        <dbReference type="Proteomes" id="UP000027178"/>
    </source>
</evidence>
<comment type="caution">
    <text evidence="3">The sequence shown here is derived from an EMBL/GenBank/DDBJ whole genome shotgun (WGS) entry which is preliminary data.</text>
</comment>
<feature type="coiled-coil region" evidence="1">
    <location>
        <begin position="89"/>
        <end position="123"/>
    </location>
</feature>
<gene>
    <name evidence="3" type="ORF">KCH_77100</name>
</gene>
<dbReference type="eggNOG" id="ENOG5031JB2">
    <property type="taxonomic scope" value="Bacteria"/>
</dbReference>
<feature type="compositionally biased region" description="Polar residues" evidence="2">
    <location>
        <begin position="1"/>
        <end position="24"/>
    </location>
</feature>
<dbReference type="EMBL" id="JNBY01000172">
    <property type="protein sequence ID" value="KDN80563.1"/>
    <property type="molecule type" value="Genomic_DNA"/>
</dbReference>
<organism evidence="3 4">
    <name type="scientific">Kitasatospora cheerisanensis KCTC 2395</name>
    <dbReference type="NCBI Taxonomy" id="1348663"/>
    <lineage>
        <taxon>Bacteria</taxon>
        <taxon>Bacillati</taxon>
        <taxon>Actinomycetota</taxon>
        <taxon>Actinomycetes</taxon>
        <taxon>Kitasatosporales</taxon>
        <taxon>Streptomycetaceae</taxon>
        <taxon>Kitasatospora</taxon>
    </lineage>
</organism>
<protein>
    <submittedName>
        <fullName evidence="3">Uncharacterized protein</fullName>
    </submittedName>
</protein>
<evidence type="ECO:0000256" key="1">
    <source>
        <dbReference type="SAM" id="Coils"/>
    </source>
</evidence>
<evidence type="ECO:0000256" key="2">
    <source>
        <dbReference type="SAM" id="MobiDB-lite"/>
    </source>
</evidence>
<accession>A0A066YGD7</accession>
<feature type="region of interest" description="Disordered" evidence="2">
    <location>
        <begin position="1"/>
        <end position="25"/>
    </location>
</feature>
<evidence type="ECO:0000313" key="3">
    <source>
        <dbReference type="EMBL" id="KDN80563.1"/>
    </source>
</evidence>
<reference evidence="3 4" key="1">
    <citation type="submission" date="2014-05" db="EMBL/GenBank/DDBJ databases">
        <title>Draft Genome Sequence of Kitasatospora cheerisanensis KCTC 2395.</title>
        <authorList>
            <person name="Nam D.H."/>
        </authorList>
    </citation>
    <scope>NUCLEOTIDE SEQUENCE [LARGE SCALE GENOMIC DNA]</scope>
    <source>
        <strain evidence="3 4">KCTC 2395</strain>
    </source>
</reference>
<proteinExistence type="predicted"/>
<dbReference type="HOGENOM" id="CLU_1765602_0_0_11"/>
<sequence length="147" mass="16245">MPSTTLPGQDSPAQEQPRDQQPCQAETRDLAAAISRLLAGEPIRSDGKLTVSVLAAEAAIARQRLYEHHREALTDFKTRAGGGPLVPNQQALQQRLDDVTTKIKKLEAEKQLMKDQIASLTVVVVELTHEAQAKNIIKLPPRRRRAK</sequence>
<dbReference type="PATRIC" id="fig|1348663.4.peg.7436"/>
<dbReference type="AlphaFoldDB" id="A0A066YGD7"/>
<keyword evidence="1" id="KW-0175">Coiled coil</keyword>